<protein>
    <submittedName>
        <fullName evidence="23">Aminopeptidase N1</fullName>
    </submittedName>
</protein>
<dbReference type="GO" id="GO:0005886">
    <property type="term" value="C:plasma membrane"/>
    <property type="evidence" value="ECO:0007669"/>
    <property type="project" value="UniProtKB-SubCell"/>
</dbReference>
<comment type="similarity">
    <text evidence="2">Belongs to the peptidase M1 family.</text>
</comment>
<dbReference type="PRINTS" id="PR00756">
    <property type="entry name" value="ALADIPTASE"/>
</dbReference>
<feature type="domain" description="Aminopeptidase N-like N-terminal" evidence="22">
    <location>
        <begin position="68"/>
        <end position="263"/>
    </location>
</feature>
<dbReference type="SMR" id="G9C5G2"/>
<dbReference type="EMBL" id="HQ853294">
    <property type="protein sequence ID" value="ADZ05466.1"/>
    <property type="molecule type" value="mRNA"/>
</dbReference>
<proteinExistence type="evidence at transcript level"/>
<dbReference type="Pfam" id="PF11838">
    <property type="entry name" value="ERAP1_C"/>
    <property type="match status" value="1"/>
</dbReference>
<dbReference type="InterPro" id="IPR001930">
    <property type="entry name" value="Peptidase_M1"/>
</dbReference>
<keyword evidence="4" id="KW-1003">Cell membrane</keyword>
<evidence type="ECO:0000256" key="12">
    <source>
        <dbReference type="ARBA" id="ARBA00023136"/>
    </source>
</evidence>
<keyword evidence="11" id="KW-0482">Metalloprotease</keyword>
<name>G9C5G2_CNAME</name>
<dbReference type="InterPro" id="IPR045357">
    <property type="entry name" value="Aminopeptidase_N-like_N"/>
</dbReference>
<dbReference type="GO" id="GO:0006508">
    <property type="term" value="P:proteolysis"/>
    <property type="evidence" value="ECO:0007669"/>
    <property type="project" value="UniProtKB-KW"/>
</dbReference>
<evidence type="ECO:0000256" key="8">
    <source>
        <dbReference type="ARBA" id="ARBA00022729"/>
    </source>
</evidence>
<sequence>MGTLYVLVLAVACLSVQAFPENPVPYKNTIFGEERIEGGAFEHIDDFKDLAVTGRSTNNPYRLPTTTKPSHYKVLWKLDMSTLSLSGLVQIELQATQSNVNEIVIHVNELDLQSVELFLGQTENQPVPIETYTLVPEYHFLKVKILNGVLQYNANTPVIYTLKIAFSAPLRTDMYGIYRSWYRNEPTDEVSWMASTQFQATAARSAFPCYDEPSFKATFDVTIRRPSTYKSWFCTLPSGTTPNVEPGYTDDHYHTTPVMSTYLLALIVAEYESIPHVVNNVLTYEVIARPNAINTGQGQYAFDVGMKLLDEMSNHTDYDFYSQHEHLKMTQAAIPDFGAGAMENWGLLTYREAYLMHDEVHTNGYFKQLIAYILSHEIAHMWFGNLVTCDWWDVLWLNEGFARYYQYFLTDWIEDYMGLGDRFINEQIHSILLTDSSDNPQPLNNPGVGSPAQVSAMFASISYNKGAAVIRMTEHLMGFDAHEKGLRQYLVDRKFNTALPIHLFQTLQNTAVETGAIAEYGSNFNIIDYYKTWTDQPGHPVLNVQVDHSTGLMTVYQRRFNINSGYSTSNTNWIVPVTFATASDPDFNNTKPTHIISDAITVIDRKSVGDEWVIFNKQQTGYYRVNYDDYTWDLIAKALKGPERTTIHEYNRAQIVNDVLQFARSGLMSYNRAFNILTFLENEIDYIPWVTAFTGLNWIRNRLKGTPLAADLDARLALIVNTATCTHGYLPVPDESFMRSYMRYQLVPFVCSLDIDFNPCADAAEDQFADLRNGVAGYEVPADNRNWVYCNVLRQGSVADFNFLWQRFLNHNVYTEKILLLQTLGCTPDEQSLFTFLDAIVKENHIIRPQDYTTAFNAAVNGNEVNTQIVFKYIQQNTADVMKAFPNSPATPFSYVSARLRTIEQVEEFEQWADNNRQTLGTWYQTIRNGAQNSRNSIEWVATVQDDIRSFLEQPEQELTTSTQAPEVVDPPVTVPPPPISEPTSPELPEPDSANTAFLSVLVVALALIANMAL</sequence>
<keyword evidence="8 19" id="KW-0732">Signal</keyword>
<dbReference type="InterPro" id="IPR034016">
    <property type="entry name" value="M1_APN-typ"/>
</dbReference>
<organism evidence="23">
    <name type="scientific">Cnaphalocrocis medinalis</name>
    <name type="common">Rice leaffolder moth</name>
    <dbReference type="NCBI Taxonomy" id="437488"/>
    <lineage>
        <taxon>Eukaryota</taxon>
        <taxon>Metazoa</taxon>
        <taxon>Ecdysozoa</taxon>
        <taxon>Arthropoda</taxon>
        <taxon>Hexapoda</taxon>
        <taxon>Insecta</taxon>
        <taxon>Pterygota</taxon>
        <taxon>Neoptera</taxon>
        <taxon>Endopterygota</taxon>
        <taxon>Lepidoptera</taxon>
        <taxon>Glossata</taxon>
        <taxon>Ditrysia</taxon>
        <taxon>Pyraloidea</taxon>
        <taxon>Crambidae</taxon>
        <taxon>Pyraustinae</taxon>
        <taxon>Cnaphalocrocis</taxon>
    </lineage>
</organism>
<keyword evidence="5" id="KW-0336">GPI-anchor</keyword>
<dbReference type="FunFam" id="1.10.390.10:FF:000013">
    <property type="entry name" value="Aminopeptidase N"/>
    <property type="match status" value="1"/>
</dbReference>
<evidence type="ECO:0000256" key="1">
    <source>
        <dbReference type="ARBA" id="ARBA00004609"/>
    </source>
</evidence>
<dbReference type="AlphaFoldDB" id="G9C5G2"/>
<keyword evidence="12" id="KW-0472">Membrane</keyword>
<dbReference type="GO" id="GO:0070006">
    <property type="term" value="F:metalloaminopeptidase activity"/>
    <property type="evidence" value="ECO:0007669"/>
    <property type="project" value="TreeGrafter"/>
</dbReference>
<evidence type="ECO:0000256" key="3">
    <source>
        <dbReference type="ARBA" id="ARBA00022438"/>
    </source>
</evidence>
<feature type="binding site" evidence="16">
    <location>
        <position position="380"/>
    </location>
    <ligand>
        <name>Zn(2+)</name>
        <dbReference type="ChEBI" id="CHEBI:29105"/>
        <note>catalytic</note>
    </ligand>
</feature>
<feature type="domain" description="ERAP1-like C-terminal" evidence="21">
    <location>
        <begin position="612"/>
        <end position="921"/>
    </location>
</feature>
<dbReference type="InterPro" id="IPR014782">
    <property type="entry name" value="Peptidase_M1_dom"/>
</dbReference>
<evidence type="ECO:0000256" key="5">
    <source>
        <dbReference type="ARBA" id="ARBA00022622"/>
    </source>
</evidence>
<dbReference type="InterPro" id="IPR042097">
    <property type="entry name" value="Aminopeptidase_N-like_N_sf"/>
</dbReference>
<feature type="signal peptide" evidence="19">
    <location>
        <begin position="1"/>
        <end position="18"/>
    </location>
</feature>
<dbReference type="Gene3D" id="2.60.40.1730">
    <property type="entry name" value="tricorn interacting facor f3 domain"/>
    <property type="match status" value="1"/>
</dbReference>
<dbReference type="MEROPS" id="M01.013"/>
<dbReference type="PANTHER" id="PTHR11533">
    <property type="entry name" value="PROTEASE M1 ZINC METALLOPROTEASE"/>
    <property type="match status" value="1"/>
</dbReference>
<evidence type="ECO:0000256" key="15">
    <source>
        <dbReference type="PIRSR" id="PIRSR634016-1"/>
    </source>
</evidence>
<evidence type="ECO:0000313" key="23">
    <source>
        <dbReference type="EMBL" id="ADZ05466.1"/>
    </source>
</evidence>
<keyword evidence="3 23" id="KW-0031">Aminopeptidase</keyword>
<dbReference type="Gene3D" id="2.60.40.1910">
    <property type="match status" value="1"/>
</dbReference>
<evidence type="ECO:0000256" key="13">
    <source>
        <dbReference type="ARBA" id="ARBA00023180"/>
    </source>
</evidence>
<keyword evidence="6" id="KW-0645">Protease</keyword>
<evidence type="ECO:0000259" key="20">
    <source>
        <dbReference type="Pfam" id="PF01433"/>
    </source>
</evidence>
<comment type="subcellular location">
    <subcellularLocation>
        <location evidence="1">Cell membrane</location>
        <topology evidence="1">Lipid-anchor</topology>
        <topology evidence="1">GPI-anchor</topology>
    </subcellularLocation>
</comment>
<dbReference type="GO" id="GO:0043171">
    <property type="term" value="P:peptide catabolic process"/>
    <property type="evidence" value="ECO:0007669"/>
    <property type="project" value="TreeGrafter"/>
</dbReference>
<feature type="chain" id="PRO_5003520492" evidence="19">
    <location>
        <begin position="19"/>
        <end position="1014"/>
    </location>
</feature>
<feature type="site" description="Transition state stabilizer" evidence="17">
    <location>
        <position position="463"/>
    </location>
</feature>
<feature type="active site" description="Proton acceptor" evidence="15">
    <location>
        <position position="377"/>
    </location>
</feature>
<dbReference type="Pfam" id="PF17900">
    <property type="entry name" value="Peptidase_M1_N"/>
    <property type="match status" value="1"/>
</dbReference>
<dbReference type="InterPro" id="IPR027268">
    <property type="entry name" value="Peptidase_M4/M1_CTD_sf"/>
</dbReference>
<comment type="cofactor">
    <cofactor evidence="16">
        <name>Zn(2+)</name>
        <dbReference type="ChEBI" id="CHEBI:29105"/>
    </cofactor>
    <text evidence="16">Binds 1 zinc ion per subunit.</text>
</comment>
<keyword evidence="13" id="KW-0325">Glycoprotein</keyword>
<feature type="domain" description="Peptidase M1 membrane alanine aminopeptidase" evidence="20">
    <location>
        <begin position="300"/>
        <end position="510"/>
    </location>
</feature>
<dbReference type="Gene3D" id="1.10.390.10">
    <property type="entry name" value="Neutral Protease Domain 2"/>
    <property type="match status" value="1"/>
</dbReference>
<dbReference type="GO" id="GO:0042277">
    <property type="term" value="F:peptide binding"/>
    <property type="evidence" value="ECO:0007669"/>
    <property type="project" value="TreeGrafter"/>
</dbReference>
<evidence type="ECO:0000256" key="16">
    <source>
        <dbReference type="PIRSR" id="PIRSR634016-3"/>
    </source>
</evidence>
<evidence type="ECO:0000256" key="2">
    <source>
        <dbReference type="ARBA" id="ARBA00010136"/>
    </source>
</evidence>
<accession>G9C5G2</accession>
<evidence type="ECO:0000256" key="18">
    <source>
        <dbReference type="SAM" id="MobiDB-lite"/>
    </source>
</evidence>
<dbReference type="FunFam" id="2.60.40.1910:FF:000008">
    <property type="entry name" value="Aminopeptidase"/>
    <property type="match status" value="1"/>
</dbReference>
<evidence type="ECO:0000256" key="19">
    <source>
        <dbReference type="SAM" id="SignalP"/>
    </source>
</evidence>
<dbReference type="GO" id="GO:0005615">
    <property type="term" value="C:extracellular space"/>
    <property type="evidence" value="ECO:0007669"/>
    <property type="project" value="TreeGrafter"/>
</dbReference>
<keyword evidence="9" id="KW-0378">Hydrolase</keyword>
<evidence type="ECO:0000256" key="17">
    <source>
        <dbReference type="PIRSR" id="PIRSR634016-4"/>
    </source>
</evidence>
<dbReference type="InterPro" id="IPR050344">
    <property type="entry name" value="Peptidase_M1_aminopeptidases"/>
</dbReference>
<evidence type="ECO:0000256" key="9">
    <source>
        <dbReference type="ARBA" id="ARBA00022801"/>
    </source>
</evidence>
<evidence type="ECO:0000256" key="4">
    <source>
        <dbReference type="ARBA" id="ARBA00022475"/>
    </source>
</evidence>
<dbReference type="SUPFAM" id="SSF63737">
    <property type="entry name" value="Leukotriene A4 hydrolase N-terminal domain"/>
    <property type="match status" value="1"/>
</dbReference>
<evidence type="ECO:0000256" key="11">
    <source>
        <dbReference type="ARBA" id="ARBA00023049"/>
    </source>
</evidence>
<feature type="binding site" evidence="16">
    <location>
        <position position="399"/>
    </location>
    <ligand>
        <name>Zn(2+)</name>
        <dbReference type="ChEBI" id="CHEBI:29105"/>
        <note>catalytic</note>
    </ligand>
</feature>
<evidence type="ECO:0000256" key="14">
    <source>
        <dbReference type="ARBA" id="ARBA00023288"/>
    </source>
</evidence>
<dbReference type="Gene3D" id="1.25.50.20">
    <property type="match status" value="1"/>
</dbReference>
<dbReference type="GO" id="GO:0008270">
    <property type="term" value="F:zinc ion binding"/>
    <property type="evidence" value="ECO:0007669"/>
    <property type="project" value="InterPro"/>
</dbReference>
<evidence type="ECO:0000256" key="10">
    <source>
        <dbReference type="ARBA" id="ARBA00022833"/>
    </source>
</evidence>
<feature type="binding site" evidence="16">
    <location>
        <position position="376"/>
    </location>
    <ligand>
        <name>Zn(2+)</name>
        <dbReference type="ChEBI" id="CHEBI:29105"/>
        <note>catalytic</note>
    </ligand>
</feature>
<dbReference type="SUPFAM" id="SSF55486">
    <property type="entry name" value="Metalloproteases ('zincins'), catalytic domain"/>
    <property type="match status" value="1"/>
</dbReference>
<evidence type="ECO:0000256" key="6">
    <source>
        <dbReference type="ARBA" id="ARBA00022670"/>
    </source>
</evidence>
<dbReference type="PANTHER" id="PTHR11533:SF301">
    <property type="entry name" value="AMINOPEPTIDASE"/>
    <property type="match status" value="1"/>
</dbReference>
<gene>
    <name evidence="23" type="primary">APN1</name>
</gene>
<feature type="region of interest" description="Disordered" evidence="18">
    <location>
        <begin position="956"/>
        <end position="992"/>
    </location>
</feature>
<dbReference type="InterPro" id="IPR024571">
    <property type="entry name" value="ERAP1-like_C_dom"/>
</dbReference>
<evidence type="ECO:0000256" key="7">
    <source>
        <dbReference type="ARBA" id="ARBA00022723"/>
    </source>
</evidence>
<keyword evidence="7 16" id="KW-0479">Metal-binding</keyword>
<reference evidence="23" key="1">
    <citation type="submission" date="2011-01" db="EMBL/GenBank/DDBJ databases">
        <title>Cloning and expression of Cnaphalocrocis medinalis aminopeptidase N(APN1) gene.</title>
        <authorList>
            <person name="Duan X.C."/>
            <person name="Han L.Z."/>
        </authorList>
    </citation>
    <scope>NUCLEOTIDE SEQUENCE</scope>
</reference>
<keyword evidence="10 16" id="KW-0862">Zinc</keyword>
<evidence type="ECO:0000259" key="21">
    <source>
        <dbReference type="Pfam" id="PF11838"/>
    </source>
</evidence>
<evidence type="ECO:0000259" key="22">
    <source>
        <dbReference type="Pfam" id="PF17900"/>
    </source>
</evidence>
<keyword evidence="14" id="KW-0449">Lipoprotein</keyword>
<dbReference type="GO" id="GO:0005737">
    <property type="term" value="C:cytoplasm"/>
    <property type="evidence" value="ECO:0007669"/>
    <property type="project" value="TreeGrafter"/>
</dbReference>
<dbReference type="Pfam" id="PF01433">
    <property type="entry name" value="Peptidase_M1"/>
    <property type="match status" value="1"/>
</dbReference>
<dbReference type="GO" id="GO:0098552">
    <property type="term" value="C:side of membrane"/>
    <property type="evidence" value="ECO:0007669"/>
    <property type="project" value="UniProtKB-KW"/>
</dbReference>
<dbReference type="CDD" id="cd09601">
    <property type="entry name" value="M1_APN-Q_like"/>
    <property type="match status" value="1"/>
</dbReference>